<evidence type="ECO:0000313" key="2">
    <source>
        <dbReference type="Proteomes" id="UP000187283"/>
    </source>
</evidence>
<proteinExistence type="predicted"/>
<dbReference type="Proteomes" id="UP000187283">
    <property type="component" value="Unassembled WGS sequence"/>
</dbReference>
<gene>
    <name evidence="1" type="ORF">AYI70_g1527</name>
</gene>
<accession>A0A1R1YC89</accession>
<comment type="caution">
    <text evidence="1">The sequence shown here is derived from an EMBL/GenBank/DDBJ whole genome shotgun (WGS) entry which is preliminary data.</text>
</comment>
<dbReference type="EMBL" id="LSSN01000326">
    <property type="protein sequence ID" value="OMJ24519.1"/>
    <property type="molecule type" value="Genomic_DNA"/>
</dbReference>
<reference evidence="1 2" key="1">
    <citation type="submission" date="2017-01" db="EMBL/GenBank/DDBJ databases">
        <authorList>
            <person name="Mah S.A."/>
            <person name="Swanson W.J."/>
            <person name="Moy G.W."/>
            <person name="Vacquier V.D."/>
        </authorList>
    </citation>
    <scope>NUCLEOTIDE SEQUENCE [LARGE SCALE GENOMIC DNA]</scope>
    <source>
        <strain evidence="1 2">GSMNP</strain>
    </source>
</reference>
<keyword evidence="2" id="KW-1185">Reference proteome</keyword>
<evidence type="ECO:0000313" key="1">
    <source>
        <dbReference type="EMBL" id="OMJ24519.1"/>
    </source>
</evidence>
<protein>
    <submittedName>
        <fullName evidence="1">Uncharacterized protein</fullName>
    </submittedName>
</protein>
<dbReference type="AlphaFoldDB" id="A0A1R1YC89"/>
<organism evidence="1 2">
    <name type="scientific">Smittium culicis</name>
    <dbReference type="NCBI Taxonomy" id="133412"/>
    <lineage>
        <taxon>Eukaryota</taxon>
        <taxon>Fungi</taxon>
        <taxon>Fungi incertae sedis</taxon>
        <taxon>Zoopagomycota</taxon>
        <taxon>Kickxellomycotina</taxon>
        <taxon>Harpellomycetes</taxon>
        <taxon>Harpellales</taxon>
        <taxon>Legeriomycetaceae</taxon>
        <taxon>Smittium</taxon>
    </lineage>
</organism>
<name>A0A1R1YC89_9FUNG</name>
<sequence>MNESKRGTFMELDITKITEDHSEQTFNKSDNAQWASKICFSDLFNQTISHPLQKMKSEFYSLYDLLIPFKSKVI</sequence>